<dbReference type="PANTHER" id="PTHR13247">
    <property type="entry name" value="TETRATRICOPEPTIDE REPEAT PROTEIN 11 TPR REPEAT PROTEIN 11"/>
    <property type="match status" value="1"/>
</dbReference>
<dbReference type="EMBL" id="AJWJ01000030">
    <property type="protein sequence ID" value="KAF2077392.1"/>
    <property type="molecule type" value="Genomic_DNA"/>
</dbReference>
<reference evidence="2" key="1">
    <citation type="submission" date="2020-01" db="EMBL/GenBank/DDBJ databases">
        <title>Development of genomics and gene disruption for Polysphondylium violaceum indicates a role for the polyketide synthase stlB in stalk morphogenesis.</title>
        <authorList>
            <person name="Narita B."/>
            <person name="Kawabe Y."/>
            <person name="Kin K."/>
            <person name="Saito T."/>
            <person name="Gibbs R."/>
            <person name="Kuspa A."/>
            <person name="Muzny D."/>
            <person name="Queller D."/>
            <person name="Richards S."/>
            <person name="Strassman J."/>
            <person name="Sucgang R."/>
            <person name="Worley K."/>
            <person name="Schaap P."/>
        </authorList>
    </citation>
    <scope>NUCLEOTIDE SEQUENCE</scope>
    <source>
        <strain evidence="2">QSvi11</strain>
    </source>
</reference>
<organism evidence="2 3">
    <name type="scientific">Polysphondylium violaceum</name>
    <dbReference type="NCBI Taxonomy" id="133409"/>
    <lineage>
        <taxon>Eukaryota</taxon>
        <taxon>Amoebozoa</taxon>
        <taxon>Evosea</taxon>
        <taxon>Eumycetozoa</taxon>
        <taxon>Dictyostelia</taxon>
        <taxon>Dictyosteliales</taxon>
        <taxon>Dictyosteliaceae</taxon>
        <taxon>Polysphondylium</taxon>
    </lineage>
</organism>
<dbReference type="AlphaFoldDB" id="A0A8J4Q282"/>
<dbReference type="SUPFAM" id="SSF48452">
    <property type="entry name" value="TPR-like"/>
    <property type="match status" value="1"/>
</dbReference>
<accession>A0A8J4Q282</accession>
<gene>
    <name evidence="2" type="ORF">CYY_001320</name>
</gene>
<dbReference type="GO" id="GO:0005741">
    <property type="term" value="C:mitochondrial outer membrane"/>
    <property type="evidence" value="ECO:0007669"/>
    <property type="project" value="TreeGrafter"/>
</dbReference>
<evidence type="ECO:0008006" key="4">
    <source>
        <dbReference type="Google" id="ProtNLM"/>
    </source>
</evidence>
<evidence type="ECO:0000256" key="1">
    <source>
        <dbReference type="SAM" id="MobiDB-lite"/>
    </source>
</evidence>
<dbReference type="GO" id="GO:0005778">
    <property type="term" value="C:peroxisomal membrane"/>
    <property type="evidence" value="ECO:0007669"/>
    <property type="project" value="TreeGrafter"/>
</dbReference>
<comment type="caution">
    <text evidence="2">The sequence shown here is derived from an EMBL/GenBank/DDBJ whole genome shotgun (WGS) entry which is preliminary data.</text>
</comment>
<evidence type="ECO:0000313" key="2">
    <source>
        <dbReference type="EMBL" id="KAF2077392.1"/>
    </source>
</evidence>
<protein>
    <recommendedName>
        <fullName evidence="4">TPR repeat-containing protein</fullName>
    </recommendedName>
</protein>
<evidence type="ECO:0000313" key="3">
    <source>
        <dbReference type="Proteomes" id="UP000695562"/>
    </source>
</evidence>
<feature type="region of interest" description="Disordered" evidence="1">
    <location>
        <begin position="87"/>
        <end position="119"/>
    </location>
</feature>
<dbReference type="GO" id="GO:0000422">
    <property type="term" value="P:autophagy of mitochondrion"/>
    <property type="evidence" value="ECO:0007669"/>
    <property type="project" value="TreeGrafter"/>
</dbReference>
<name>A0A8J4Q282_9MYCE</name>
<proteinExistence type="predicted"/>
<dbReference type="Gene3D" id="1.25.40.10">
    <property type="entry name" value="Tetratricopeptide repeat domain"/>
    <property type="match status" value="1"/>
</dbReference>
<sequence>MVIIKDNTPKLNLKYVWLIKVKPKINRFFVVIFQSCNNCFKNRESNKIRHREKERSRKKKKGCGCFKRHDEMEEFEQQLEEINNGTKIFDDPYTHTPKQGTDIPSSSSSTKKRKSKRGSQMIAYNTNYNNNNYNYNNNSNASISIPIIPATAGGGITKEVAKDSDEYLKELKKIETLYENESKNNSLPTIDTCHQYAKRLSSSQDKDNREKSINLLLELLKRDPDKKETYNLDLSTTYYKQGDFRNTLIFADKILQSSPLNMEAMTLKYLSL</sequence>
<dbReference type="OrthoDB" id="21195at2759"/>
<keyword evidence="3" id="KW-1185">Reference proteome</keyword>
<dbReference type="GO" id="GO:0016559">
    <property type="term" value="P:peroxisome fission"/>
    <property type="evidence" value="ECO:0007669"/>
    <property type="project" value="TreeGrafter"/>
</dbReference>
<dbReference type="Proteomes" id="UP000695562">
    <property type="component" value="Unassembled WGS sequence"/>
</dbReference>
<dbReference type="GO" id="GO:0000266">
    <property type="term" value="P:mitochondrial fission"/>
    <property type="evidence" value="ECO:0007669"/>
    <property type="project" value="InterPro"/>
</dbReference>
<dbReference type="PANTHER" id="PTHR13247:SF0">
    <property type="entry name" value="MITOCHONDRIAL FISSION 1 PROTEIN"/>
    <property type="match status" value="1"/>
</dbReference>
<dbReference type="InterPro" id="IPR011990">
    <property type="entry name" value="TPR-like_helical_dom_sf"/>
</dbReference>
<dbReference type="InterPro" id="IPR016543">
    <property type="entry name" value="Fis1"/>
</dbReference>